<feature type="chain" id="PRO_5002435468" evidence="1">
    <location>
        <begin position="21"/>
        <end position="135"/>
    </location>
</feature>
<dbReference type="AlphaFoldDB" id="A0A0E9XST7"/>
<evidence type="ECO:0000313" key="2">
    <source>
        <dbReference type="EMBL" id="JAI05497.1"/>
    </source>
</evidence>
<protein>
    <submittedName>
        <fullName evidence="2">Uncharacterized protein</fullName>
    </submittedName>
</protein>
<proteinExistence type="predicted"/>
<sequence>MGSLLASIGLVLFWGGGGEGAVFNIEPNSKGLFPLVTTININPLLVSTLLLCTSVGPHAFLSRERPVQIVQMFIEDCSESDPNNVQCYHLAEFFQTYFEIFVEYLMLNIQTCFHLNLDIVYHFTVIVMVSCGNGP</sequence>
<accession>A0A0E9XST7</accession>
<keyword evidence="1" id="KW-0732">Signal</keyword>
<reference evidence="2" key="1">
    <citation type="submission" date="2014-11" db="EMBL/GenBank/DDBJ databases">
        <authorList>
            <person name="Amaro Gonzalez C."/>
        </authorList>
    </citation>
    <scope>NUCLEOTIDE SEQUENCE</scope>
</reference>
<feature type="signal peptide" evidence="1">
    <location>
        <begin position="1"/>
        <end position="20"/>
    </location>
</feature>
<evidence type="ECO:0000256" key="1">
    <source>
        <dbReference type="SAM" id="SignalP"/>
    </source>
</evidence>
<reference evidence="2" key="2">
    <citation type="journal article" date="2015" name="Fish Shellfish Immunol.">
        <title>Early steps in the European eel (Anguilla anguilla)-Vibrio vulnificus interaction in the gills: Role of the RtxA13 toxin.</title>
        <authorList>
            <person name="Callol A."/>
            <person name="Pajuelo D."/>
            <person name="Ebbesson L."/>
            <person name="Teles M."/>
            <person name="MacKenzie S."/>
            <person name="Amaro C."/>
        </authorList>
    </citation>
    <scope>NUCLEOTIDE SEQUENCE</scope>
</reference>
<organism evidence="2">
    <name type="scientific">Anguilla anguilla</name>
    <name type="common">European freshwater eel</name>
    <name type="synonym">Muraena anguilla</name>
    <dbReference type="NCBI Taxonomy" id="7936"/>
    <lineage>
        <taxon>Eukaryota</taxon>
        <taxon>Metazoa</taxon>
        <taxon>Chordata</taxon>
        <taxon>Craniata</taxon>
        <taxon>Vertebrata</taxon>
        <taxon>Euteleostomi</taxon>
        <taxon>Actinopterygii</taxon>
        <taxon>Neopterygii</taxon>
        <taxon>Teleostei</taxon>
        <taxon>Anguilliformes</taxon>
        <taxon>Anguillidae</taxon>
        <taxon>Anguilla</taxon>
    </lineage>
</organism>
<dbReference type="EMBL" id="GBXM01003081">
    <property type="protein sequence ID" value="JAI05497.1"/>
    <property type="molecule type" value="Transcribed_RNA"/>
</dbReference>
<name>A0A0E9XST7_ANGAN</name>